<dbReference type="InterPro" id="IPR008928">
    <property type="entry name" value="6-hairpin_glycosidase_sf"/>
</dbReference>
<keyword evidence="4 6" id="KW-0326">Glycosidase</keyword>
<evidence type="ECO:0000259" key="10">
    <source>
        <dbReference type="Pfam" id="PF02927"/>
    </source>
</evidence>
<keyword evidence="8" id="KW-0732">Signal</keyword>
<keyword evidence="3 6" id="KW-0119">Carbohydrate metabolism</keyword>
<feature type="domain" description="Cellulase Ig-like" evidence="10">
    <location>
        <begin position="36"/>
        <end position="116"/>
    </location>
</feature>
<feature type="domain" description="Glycoside hydrolase family 9" evidence="9">
    <location>
        <begin position="128"/>
        <end position="568"/>
    </location>
</feature>
<evidence type="ECO:0000256" key="7">
    <source>
        <dbReference type="PROSITE-ProRule" id="PRU10060"/>
    </source>
</evidence>
<dbReference type="Pfam" id="PF02927">
    <property type="entry name" value="CelD_N"/>
    <property type="match status" value="1"/>
</dbReference>
<dbReference type="InterPro" id="IPR014756">
    <property type="entry name" value="Ig_E-set"/>
</dbReference>
<dbReference type="EC" id="3.2.1.4" evidence="8"/>
<sequence length="574" mass="64405">MKNVVLKLTLITVFFLSACSAVVKGDFSKLSTESSNQKIAVNQLGYLVNSEKIAIVPNVTATTYDLVDVNTNKVIRSGQLSHAKIWDNAGNDTFKHADFTDIVTQGNYLLRVKGVRNSAVFSINNHVYDSVHTAALKYYYLNRSSIEIEKKYAGIYARPLGHKDDDVLYHSSAEQGDDFKAKEVQSQKGWYDAGDYGKYVVNSGIATYTLLAAFEHYPEVYQKQILNIPESSDNVPDIINEALWNLEWLITMQSKDGGVYHKLTTLEWPGYEMPHEDKRARYLIGKTTAASLNFAATLSAASRVIAPYYPNKSKQYLGAAIKAWKYSLENRTQFYEQPADVKSGEYGDSQLKDEFAWAAAELFLTTKDNIFYNFYKEINIDYSAPSWRNVSYLSLSSLLFKAKELLSKQEYEDLKIKQKNLADMYLKQHISSSYSVAMEKSDFVWGSNSAALNKAIVLLQAAQLNNNSHYLKAAQGFVDYILGRNPTGYSFVTGFGYKTPQHPHHRISQSDGITAPIPGMLVGGPQAGQQDECNYDSNQPAKSYSDSWCSYSTNEVAINWNAPLVYVLGAFVSR</sequence>
<dbReference type="InterPro" id="IPR033126">
    <property type="entry name" value="Glyco_hydro_9_Asp/Glu_AS"/>
</dbReference>
<dbReference type="Gene3D" id="1.50.10.10">
    <property type="match status" value="1"/>
</dbReference>
<dbReference type="GO" id="GO:0008810">
    <property type="term" value="F:cellulase activity"/>
    <property type="evidence" value="ECO:0007669"/>
    <property type="project" value="UniProtKB-EC"/>
</dbReference>
<proteinExistence type="inferred from homology"/>
<keyword evidence="8" id="KW-0136">Cellulose degradation</keyword>
<evidence type="ECO:0000256" key="8">
    <source>
        <dbReference type="RuleBase" id="RU361166"/>
    </source>
</evidence>
<dbReference type="InterPro" id="IPR013783">
    <property type="entry name" value="Ig-like_fold"/>
</dbReference>
<evidence type="ECO:0000256" key="3">
    <source>
        <dbReference type="ARBA" id="ARBA00023277"/>
    </source>
</evidence>
<dbReference type="Pfam" id="PF00759">
    <property type="entry name" value="Glyco_hydro_9"/>
    <property type="match status" value="1"/>
</dbReference>
<dbReference type="InterPro" id="IPR001701">
    <property type="entry name" value="Glyco_hydro_9"/>
</dbReference>
<dbReference type="InterPro" id="IPR012341">
    <property type="entry name" value="6hp_glycosidase-like_sf"/>
</dbReference>
<dbReference type="InterPro" id="IPR018221">
    <property type="entry name" value="Glyco_hydro_9_His_AS"/>
</dbReference>
<evidence type="ECO:0000313" key="11">
    <source>
        <dbReference type="EMBL" id="CUV01081.1"/>
    </source>
</evidence>
<keyword evidence="5 6" id="KW-0624">Polysaccharide degradation</keyword>
<dbReference type="GO" id="GO:0030245">
    <property type="term" value="P:cellulose catabolic process"/>
    <property type="evidence" value="ECO:0007669"/>
    <property type="project" value="UniProtKB-KW"/>
</dbReference>
<feature type="active site" evidence="7">
    <location>
        <position position="546"/>
    </location>
</feature>
<dbReference type="Gene3D" id="2.60.40.10">
    <property type="entry name" value="Immunoglobulins"/>
    <property type="match status" value="1"/>
</dbReference>
<protein>
    <recommendedName>
        <fullName evidence="8">Endoglucanase</fullName>
        <ecNumber evidence="8">3.2.1.4</ecNumber>
    </recommendedName>
</protein>
<feature type="signal peptide" evidence="8">
    <location>
        <begin position="1"/>
        <end position="20"/>
    </location>
</feature>
<evidence type="ECO:0000256" key="2">
    <source>
        <dbReference type="ARBA" id="ARBA00022801"/>
    </source>
</evidence>
<comment type="catalytic activity">
    <reaction evidence="8">
        <text>Endohydrolysis of (1-&gt;4)-beta-D-glucosidic linkages in cellulose, lichenin and cereal beta-D-glucans.</text>
        <dbReference type="EC" id="3.2.1.4"/>
    </reaction>
</comment>
<organism evidence="11">
    <name type="scientific">Pseudoalteromonas sp. An33</name>
    <dbReference type="NCBI Taxonomy" id="1719994"/>
    <lineage>
        <taxon>Bacteria</taxon>
        <taxon>Pseudomonadati</taxon>
        <taxon>Pseudomonadota</taxon>
        <taxon>Gammaproteobacteria</taxon>
        <taxon>Alteromonadales</taxon>
        <taxon>Pseudoalteromonadaceae</taxon>
        <taxon>Pseudoalteromonas</taxon>
    </lineage>
</organism>
<evidence type="ECO:0000256" key="5">
    <source>
        <dbReference type="ARBA" id="ARBA00023326"/>
    </source>
</evidence>
<feature type="active site" evidence="6">
    <location>
        <position position="504"/>
    </location>
</feature>
<dbReference type="EMBL" id="LN913057">
    <property type="protein sequence ID" value="CUV01081.1"/>
    <property type="molecule type" value="Genomic_DNA"/>
</dbReference>
<dbReference type="PANTHER" id="PTHR22298">
    <property type="entry name" value="ENDO-1,4-BETA-GLUCANASE"/>
    <property type="match status" value="1"/>
</dbReference>
<dbReference type="PROSITE" id="PS00592">
    <property type="entry name" value="GH9_2"/>
    <property type="match status" value="1"/>
</dbReference>
<evidence type="ECO:0000259" key="9">
    <source>
        <dbReference type="Pfam" id="PF00759"/>
    </source>
</evidence>
<feature type="chain" id="PRO_5006988403" description="Endoglucanase" evidence="8">
    <location>
        <begin position="21"/>
        <end position="574"/>
    </location>
</feature>
<evidence type="ECO:0000256" key="4">
    <source>
        <dbReference type="ARBA" id="ARBA00023295"/>
    </source>
</evidence>
<reference evidence="11" key="1">
    <citation type="journal article" date="2016" name="Microbiol. Res.">
        <title>Discovering novel enzymes by functional screening of plurigenomic libraries from alga-associated Flavobacteriia and Gammaproteobacteria.</title>
        <authorList>
            <person name="Martin M."/>
            <person name="Vandermies M."/>
            <person name="Joyeux C."/>
            <person name="Martin R."/>
            <person name="Barbeyron T."/>
            <person name="Michel G."/>
            <person name="Vandenbol M."/>
        </authorList>
    </citation>
    <scope>NUCLEOTIDE SEQUENCE</scope>
    <source>
        <strain evidence="11">An33</strain>
    </source>
</reference>
<keyword evidence="2 6" id="KW-0378">Hydrolase</keyword>
<comment type="similarity">
    <text evidence="1 6 8">Belongs to the glycosyl hydrolase 9 (cellulase E) family.</text>
</comment>
<dbReference type="PROSITE" id="PS00698">
    <property type="entry name" value="GH9_3"/>
    <property type="match status" value="1"/>
</dbReference>
<dbReference type="InterPro" id="IPR004197">
    <property type="entry name" value="Cellulase_Ig-like"/>
</dbReference>
<evidence type="ECO:0000256" key="1">
    <source>
        <dbReference type="ARBA" id="ARBA00007072"/>
    </source>
</evidence>
<evidence type="ECO:0000256" key="6">
    <source>
        <dbReference type="PROSITE-ProRule" id="PRU10059"/>
    </source>
</evidence>
<accession>A0A0X8XVN9</accession>
<dbReference type="PROSITE" id="PS51257">
    <property type="entry name" value="PROKAR_LIPOPROTEIN"/>
    <property type="match status" value="1"/>
</dbReference>
<feature type="active site" evidence="7">
    <location>
        <position position="555"/>
    </location>
</feature>
<name>A0A0X8XVN9_9GAMM</name>
<dbReference type="SUPFAM" id="SSF81296">
    <property type="entry name" value="E set domains"/>
    <property type="match status" value="1"/>
</dbReference>
<dbReference type="SUPFAM" id="SSF48208">
    <property type="entry name" value="Six-hairpin glycosidases"/>
    <property type="match status" value="1"/>
</dbReference>
<dbReference type="CDD" id="cd02850">
    <property type="entry name" value="E_set_Cellulase_N"/>
    <property type="match status" value="1"/>
</dbReference>
<dbReference type="AlphaFoldDB" id="A0A0X8XVN9"/>